<dbReference type="AlphaFoldDB" id="C7NVL1"/>
<dbReference type="STRING" id="519442.Huta_2368"/>
<name>C7NVL1_HALUD</name>
<dbReference type="eggNOG" id="arCOG14811">
    <property type="taxonomic scope" value="Archaea"/>
</dbReference>
<proteinExistence type="predicted"/>
<dbReference type="Proteomes" id="UP000002071">
    <property type="component" value="Chromosome"/>
</dbReference>
<dbReference type="RefSeq" id="WP_015790101.1">
    <property type="nucleotide sequence ID" value="NC_013158.1"/>
</dbReference>
<gene>
    <name evidence="2" type="ordered locus">Huta_2368</name>
</gene>
<dbReference type="HOGENOM" id="CLU_1264552_0_0_2"/>
<sequence>MRFRQLCLLEARNVNYRSLLLSAGVVGFLFMGTPLLELLTRSALPLELRRFYLFFLGFEVTYLLVLTLGLTATIREKQADVFDRVFTMPGPTWQVLGAKVTAIAAISFLLGYGTIVALGIDAGFAAWLVLGYAPVIGILAVGLAAGAVAAVLYFETPRLVFFGGIVAFIGLNALPERLLEWGLSLEMAVAGTIGLAVVLALFGLLALRRVPPERVVLA</sequence>
<feature type="transmembrane region" description="Helical" evidence="1">
    <location>
        <begin position="159"/>
        <end position="175"/>
    </location>
</feature>
<feature type="transmembrane region" description="Helical" evidence="1">
    <location>
        <begin position="20"/>
        <end position="39"/>
    </location>
</feature>
<accession>C7NVL1</accession>
<evidence type="ECO:0000256" key="1">
    <source>
        <dbReference type="SAM" id="Phobius"/>
    </source>
</evidence>
<feature type="transmembrane region" description="Helical" evidence="1">
    <location>
        <begin position="51"/>
        <end position="74"/>
    </location>
</feature>
<keyword evidence="3" id="KW-1185">Reference proteome</keyword>
<reference evidence="2 3" key="1">
    <citation type="journal article" date="2009" name="Stand. Genomic Sci.">
        <title>Complete genome sequence of Halorhabdus utahensis type strain (AX-2).</title>
        <authorList>
            <person name="Anderson I."/>
            <person name="Tindall B.J."/>
            <person name="Pomrenke H."/>
            <person name="Goker M."/>
            <person name="Lapidus A."/>
            <person name="Nolan M."/>
            <person name="Copeland A."/>
            <person name="Glavina Del Rio T."/>
            <person name="Chen F."/>
            <person name="Tice H."/>
            <person name="Cheng J.F."/>
            <person name="Lucas S."/>
            <person name="Chertkov O."/>
            <person name="Bruce D."/>
            <person name="Brettin T."/>
            <person name="Detter J.C."/>
            <person name="Han C."/>
            <person name="Goodwin L."/>
            <person name="Land M."/>
            <person name="Hauser L."/>
            <person name="Chang Y.J."/>
            <person name="Jeffries C.D."/>
            <person name="Pitluck S."/>
            <person name="Pati A."/>
            <person name="Mavromatis K."/>
            <person name="Ivanova N."/>
            <person name="Ovchinnikova G."/>
            <person name="Chen A."/>
            <person name="Palaniappan K."/>
            <person name="Chain P."/>
            <person name="Rohde M."/>
            <person name="Bristow J."/>
            <person name="Eisen J.A."/>
            <person name="Markowitz V."/>
            <person name="Hugenholtz P."/>
            <person name="Kyrpides N.C."/>
            <person name="Klenk H.P."/>
        </authorList>
    </citation>
    <scope>NUCLEOTIDE SEQUENCE [LARGE SCALE GENOMIC DNA]</scope>
    <source>
        <strain evidence="3">DSM 12940 / JCM 11049 / AX-2</strain>
    </source>
</reference>
<protein>
    <recommendedName>
        <fullName evidence="4">ABC transporter permease</fullName>
    </recommendedName>
</protein>
<dbReference type="GeneID" id="8384667"/>
<dbReference type="KEGG" id="hut:Huta_2368"/>
<feature type="transmembrane region" description="Helical" evidence="1">
    <location>
        <begin position="187"/>
        <end position="207"/>
    </location>
</feature>
<evidence type="ECO:0008006" key="4">
    <source>
        <dbReference type="Google" id="ProtNLM"/>
    </source>
</evidence>
<organism evidence="2 3">
    <name type="scientific">Halorhabdus utahensis (strain DSM 12940 / JCM 11049 / AX-2)</name>
    <dbReference type="NCBI Taxonomy" id="519442"/>
    <lineage>
        <taxon>Archaea</taxon>
        <taxon>Methanobacteriati</taxon>
        <taxon>Methanobacteriota</taxon>
        <taxon>Stenosarchaea group</taxon>
        <taxon>Halobacteria</taxon>
        <taxon>Halobacteriales</taxon>
        <taxon>Haloarculaceae</taxon>
        <taxon>Halorhabdus</taxon>
    </lineage>
</organism>
<feature type="transmembrane region" description="Helical" evidence="1">
    <location>
        <begin position="124"/>
        <end position="152"/>
    </location>
</feature>
<keyword evidence="1" id="KW-1133">Transmembrane helix</keyword>
<dbReference type="EMBL" id="CP001687">
    <property type="protein sequence ID" value="ACV12534.1"/>
    <property type="molecule type" value="Genomic_DNA"/>
</dbReference>
<feature type="transmembrane region" description="Helical" evidence="1">
    <location>
        <begin position="95"/>
        <end position="118"/>
    </location>
</feature>
<keyword evidence="1" id="KW-0472">Membrane</keyword>
<keyword evidence="1" id="KW-0812">Transmembrane</keyword>
<dbReference type="OrthoDB" id="379242at2157"/>
<evidence type="ECO:0000313" key="2">
    <source>
        <dbReference type="EMBL" id="ACV12534.1"/>
    </source>
</evidence>
<evidence type="ECO:0000313" key="3">
    <source>
        <dbReference type="Proteomes" id="UP000002071"/>
    </source>
</evidence>